<dbReference type="Proteomes" id="UP001501803">
    <property type="component" value="Unassembled WGS sequence"/>
</dbReference>
<name>A0ABP7KX02_9MICO</name>
<proteinExistence type="predicted"/>
<organism evidence="1 2">
    <name type="scientific">Leifsonia kafniensis</name>
    <dbReference type="NCBI Taxonomy" id="475957"/>
    <lineage>
        <taxon>Bacteria</taxon>
        <taxon>Bacillati</taxon>
        <taxon>Actinomycetota</taxon>
        <taxon>Actinomycetes</taxon>
        <taxon>Micrococcales</taxon>
        <taxon>Microbacteriaceae</taxon>
        <taxon>Leifsonia</taxon>
    </lineage>
</organism>
<comment type="caution">
    <text evidence="1">The sequence shown here is derived from an EMBL/GenBank/DDBJ whole genome shotgun (WGS) entry which is preliminary data.</text>
</comment>
<gene>
    <name evidence="1" type="ORF">GCM10022381_33860</name>
</gene>
<dbReference type="InterPro" id="IPR009200">
    <property type="entry name" value="DUF1269_membrane"/>
</dbReference>
<dbReference type="EMBL" id="BAABCN010000012">
    <property type="protein sequence ID" value="GAA3889248.1"/>
    <property type="molecule type" value="Genomic_DNA"/>
</dbReference>
<protein>
    <recommendedName>
        <fullName evidence="3">DUF1269 domain-containing protein</fullName>
    </recommendedName>
</protein>
<dbReference type="RefSeq" id="WP_345068839.1">
    <property type="nucleotide sequence ID" value="NZ_BAABCN010000012.1"/>
</dbReference>
<accession>A0ABP7KX02</accession>
<keyword evidence="2" id="KW-1185">Reference proteome</keyword>
<reference evidence="2" key="1">
    <citation type="journal article" date="2019" name="Int. J. Syst. Evol. Microbiol.">
        <title>The Global Catalogue of Microorganisms (GCM) 10K type strain sequencing project: providing services to taxonomists for standard genome sequencing and annotation.</title>
        <authorList>
            <consortium name="The Broad Institute Genomics Platform"/>
            <consortium name="The Broad Institute Genome Sequencing Center for Infectious Disease"/>
            <person name="Wu L."/>
            <person name="Ma J."/>
        </authorList>
    </citation>
    <scope>NUCLEOTIDE SEQUENCE [LARGE SCALE GENOMIC DNA]</scope>
    <source>
        <strain evidence="2">JCM 17021</strain>
    </source>
</reference>
<evidence type="ECO:0000313" key="1">
    <source>
        <dbReference type="EMBL" id="GAA3889248.1"/>
    </source>
</evidence>
<evidence type="ECO:0008006" key="3">
    <source>
        <dbReference type="Google" id="ProtNLM"/>
    </source>
</evidence>
<dbReference type="Pfam" id="PF06897">
    <property type="entry name" value="DUF1269"/>
    <property type="match status" value="1"/>
</dbReference>
<sequence>MADNDGMFLYIGTYPSEDAARADYDVVKDLHSAGAVGTYDAAVITKSADGKVHVNKDEMATRHGGWGGAAAGAVVGLLFPPAIIGTAIVGGAIGAASGHLWRGVSRSDVKELGDLIDAGEAALLVVGASTVEEAIDKAELKAEKHVIKQLTKVKKSEFDEVVKAAAGEVS</sequence>
<evidence type="ECO:0000313" key="2">
    <source>
        <dbReference type="Proteomes" id="UP001501803"/>
    </source>
</evidence>